<accession>A0AAD4NF57</accession>
<feature type="transmembrane region" description="Helical" evidence="7">
    <location>
        <begin position="53"/>
        <end position="74"/>
    </location>
</feature>
<dbReference type="InterPro" id="IPR019133">
    <property type="entry name" value="MIC60"/>
</dbReference>
<keyword evidence="5 7" id="KW-0496">Mitochondrion</keyword>
<keyword evidence="3 7" id="KW-0999">Mitochondrion inner membrane</keyword>
<evidence type="ECO:0000313" key="10">
    <source>
        <dbReference type="Proteomes" id="UP001201812"/>
    </source>
</evidence>
<reference evidence="9" key="1">
    <citation type="submission" date="2022-01" db="EMBL/GenBank/DDBJ databases">
        <title>Genome Sequence Resource for Two Populations of Ditylenchus destructor, the Migratory Endoparasitic Phytonematode.</title>
        <authorList>
            <person name="Zhang H."/>
            <person name="Lin R."/>
            <person name="Xie B."/>
        </authorList>
    </citation>
    <scope>NUCLEOTIDE SEQUENCE</scope>
    <source>
        <strain evidence="9">BazhouSP</strain>
    </source>
</reference>
<evidence type="ECO:0000256" key="4">
    <source>
        <dbReference type="ARBA" id="ARBA00022989"/>
    </source>
</evidence>
<evidence type="ECO:0000256" key="6">
    <source>
        <dbReference type="ARBA" id="ARBA00023136"/>
    </source>
</evidence>
<evidence type="ECO:0000256" key="7">
    <source>
        <dbReference type="RuleBase" id="RU363000"/>
    </source>
</evidence>
<dbReference type="Proteomes" id="UP001201812">
    <property type="component" value="Unassembled WGS sequence"/>
</dbReference>
<keyword evidence="6 7" id="KW-0472">Membrane</keyword>
<keyword evidence="2 7" id="KW-0812">Transmembrane</keyword>
<proteinExistence type="inferred from homology"/>
<protein>
    <recommendedName>
        <fullName evidence="7">MICOS complex subunit MIC60</fullName>
    </recommendedName>
    <alternativeName>
        <fullName evidence="7">Mitofilin</fullName>
    </alternativeName>
</protein>
<evidence type="ECO:0000313" key="9">
    <source>
        <dbReference type="EMBL" id="KAI1725923.1"/>
    </source>
</evidence>
<feature type="region of interest" description="Disordered" evidence="8">
    <location>
        <begin position="270"/>
        <end position="291"/>
    </location>
</feature>
<gene>
    <name evidence="9" type="ORF">DdX_02612</name>
</gene>
<dbReference type="AlphaFoldDB" id="A0AAD4NF57"/>
<sequence length="366" mass="41405">MLLTKFSHARIQRITQLPSGFLRTSERYATESKNPYPSIGGPNAPAKPPKSKAFKIMFGTMIMTGIGVGGMVYYGHMDPRFRKRMVEKYPWSSNIFDFFLGPFGITPYVIPFYEFKEGVKENVNATTNALKENVNSTKENLKRRFVRNVPLPYAVKRWLYPPPPPEDKIPAPTEEDGVDFLPHAIPDSFVGEENTTIKVKEPKSKYGPSKRGDKRNKSISQSKSVCDPQDYHSRLISALRKAESGVVAASSTRFSSIQKIQNHTQWLKNHQSESLADAEEHARDDQTNEESNARQAIRELEELIREGRSSSLTSGNSLILNAEATALKLTSQLNELNFLAEKARRKGDLDFMEEEHSAAFLFRNFP</sequence>
<dbReference type="EMBL" id="JAKKPZ010000002">
    <property type="protein sequence ID" value="KAI1725923.1"/>
    <property type="molecule type" value="Genomic_DNA"/>
</dbReference>
<dbReference type="Pfam" id="PF09731">
    <property type="entry name" value="Mitofilin"/>
    <property type="match status" value="1"/>
</dbReference>
<comment type="subcellular location">
    <subcellularLocation>
        <location evidence="7">Mitochondrion inner membrane</location>
        <topology evidence="7">Single-pass membrane protein</topology>
    </subcellularLocation>
</comment>
<evidence type="ECO:0000256" key="3">
    <source>
        <dbReference type="ARBA" id="ARBA00022792"/>
    </source>
</evidence>
<dbReference type="PANTHER" id="PTHR15415">
    <property type="entry name" value="MITOFILIN"/>
    <property type="match status" value="1"/>
</dbReference>
<evidence type="ECO:0000256" key="8">
    <source>
        <dbReference type="SAM" id="MobiDB-lite"/>
    </source>
</evidence>
<comment type="subunit">
    <text evidence="7">Component of the mitochondrial contact site and cristae organizing system (MICOS) complex.</text>
</comment>
<comment type="similarity">
    <text evidence="1 7">Belongs to the MICOS complex subunit Mic60 family.</text>
</comment>
<evidence type="ECO:0000256" key="2">
    <source>
        <dbReference type="ARBA" id="ARBA00022692"/>
    </source>
</evidence>
<dbReference type="PANTHER" id="PTHR15415:SF7">
    <property type="entry name" value="MICOS COMPLEX SUBUNIT MIC60"/>
    <property type="match status" value="1"/>
</dbReference>
<feature type="region of interest" description="Disordered" evidence="8">
    <location>
        <begin position="201"/>
        <end position="227"/>
    </location>
</feature>
<evidence type="ECO:0000256" key="1">
    <source>
        <dbReference type="ARBA" id="ARBA00010877"/>
    </source>
</evidence>
<name>A0AAD4NF57_9BILA</name>
<dbReference type="GO" id="GO:0061617">
    <property type="term" value="C:MICOS complex"/>
    <property type="evidence" value="ECO:0007669"/>
    <property type="project" value="TreeGrafter"/>
</dbReference>
<keyword evidence="4 7" id="KW-1133">Transmembrane helix</keyword>
<organism evidence="9 10">
    <name type="scientific">Ditylenchus destructor</name>
    <dbReference type="NCBI Taxonomy" id="166010"/>
    <lineage>
        <taxon>Eukaryota</taxon>
        <taxon>Metazoa</taxon>
        <taxon>Ecdysozoa</taxon>
        <taxon>Nematoda</taxon>
        <taxon>Chromadorea</taxon>
        <taxon>Rhabditida</taxon>
        <taxon>Tylenchina</taxon>
        <taxon>Tylenchomorpha</taxon>
        <taxon>Sphaerularioidea</taxon>
        <taxon>Anguinidae</taxon>
        <taxon>Anguininae</taxon>
        <taxon>Ditylenchus</taxon>
    </lineage>
</organism>
<evidence type="ECO:0000256" key="5">
    <source>
        <dbReference type="ARBA" id="ARBA00023128"/>
    </source>
</evidence>
<comment type="caution">
    <text evidence="9">The sequence shown here is derived from an EMBL/GenBank/DDBJ whole genome shotgun (WGS) entry which is preliminary data.</text>
</comment>
<keyword evidence="10" id="KW-1185">Reference proteome</keyword>
<dbReference type="GO" id="GO:0042407">
    <property type="term" value="P:cristae formation"/>
    <property type="evidence" value="ECO:0007669"/>
    <property type="project" value="TreeGrafter"/>
</dbReference>
<comment type="function">
    <text evidence="7">Component of the MICOS complex, a large protein complex of the mitochondrial inner membrane that plays crucial roles in the maintenance of crista junctions, inner membrane architecture, and formation of contact sites to the outer membrane.</text>
</comment>